<evidence type="ECO:0000313" key="9">
    <source>
        <dbReference type="EMBL" id="AIF20567.1"/>
    </source>
</evidence>
<dbReference type="HAMAP" id="MF_00945_A">
    <property type="entry name" value="NusA_A"/>
    <property type="match status" value="1"/>
</dbReference>
<evidence type="ECO:0000256" key="5">
    <source>
        <dbReference type="ARBA" id="ARBA00023163"/>
    </source>
</evidence>
<proteinExistence type="inferred from homology"/>
<protein>
    <recommendedName>
        <fullName evidence="6">Probable transcription termination protein NusA</fullName>
    </recommendedName>
</protein>
<evidence type="ECO:0000256" key="3">
    <source>
        <dbReference type="ARBA" id="ARBA00022884"/>
    </source>
</evidence>
<keyword evidence="2 6" id="KW-0963">Cytoplasm</keyword>
<reference evidence="9" key="1">
    <citation type="journal article" date="2014" name="Genome Biol. Evol.">
        <title>Pangenome evidence for extensive interdomain horizontal transfer affecting lineage core and shell genes in uncultured planktonic thaumarchaeota and euryarchaeota.</title>
        <authorList>
            <person name="Deschamps P."/>
            <person name="Zivanovic Y."/>
            <person name="Moreira D."/>
            <person name="Rodriguez-Valera F."/>
            <person name="Lopez-Garcia P."/>
        </authorList>
    </citation>
    <scope>NUCLEOTIDE SEQUENCE</scope>
</reference>
<sequence>MALFQKVTGAMARDCIIDNKVGRVIFLVNNGEMGLAIGKNGQSIKSIQKSIGKTIELVEYSDDPKQLILNALDSKYVNDVKINEKPNGKTTATIKVDSAKTGAIVGRAGRNAEKARLIAKRYFEINNIKITNE</sequence>
<accession>A0A075I167</accession>
<dbReference type="NCBIfam" id="TIGR01952">
    <property type="entry name" value="nusA_arch"/>
    <property type="match status" value="1"/>
</dbReference>
<dbReference type="GO" id="GO:0005829">
    <property type="term" value="C:cytosol"/>
    <property type="evidence" value="ECO:0007669"/>
    <property type="project" value="TreeGrafter"/>
</dbReference>
<name>A0A075I167_9ARCH</name>
<evidence type="ECO:0000256" key="4">
    <source>
        <dbReference type="ARBA" id="ARBA00023015"/>
    </source>
</evidence>
<gene>
    <name evidence="6 9" type="primary">nusA</name>
</gene>
<dbReference type="CDD" id="cd22530">
    <property type="entry name" value="KH-II_NusA_arch_rpt1"/>
    <property type="match status" value="1"/>
</dbReference>
<dbReference type="GO" id="GO:0003723">
    <property type="term" value="F:RNA binding"/>
    <property type="evidence" value="ECO:0007669"/>
    <property type="project" value="UniProtKB-UniRule"/>
</dbReference>
<dbReference type="InterPro" id="IPR015946">
    <property type="entry name" value="KH_dom-like_a/b"/>
</dbReference>
<comment type="subcellular location">
    <subcellularLocation>
        <location evidence="6">Cytoplasm</location>
    </subcellularLocation>
</comment>
<keyword evidence="5 6" id="KW-0804">Transcription</keyword>
<dbReference type="Pfam" id="PF07650">
    <property type="entry name" value="KH_2"/>
    <property type="match status" value="1"/>
</dbReference>
<keyword evidence="1 6" id="KW-0806">Transcription termination</keyword>
<evidence type="ECO:0000256" key="6">
    <source>
        <dbReference type="HAMAP-Rule" id="MF_00945"/>
    </source>
</evidence>
<dbReference type="InterPro" id="IPR009019">
    <property type="entry name" value="KH_sf_prok-type"/>
</dbReference>
<dbReference type="InterPro" id="IPR010212">
    <property type="entry name" value="NusA_arc"/>
</dbReference>
<dbReference type="GO" id="GO:0006353">
    <property type="term" value="P:DNA-templated transcription termination"/>
    <property type="evidence" value="ECO:0007669"/>
    <property type="project" value="UniProtKB-UniRule"/>
</dbReference>
<dbReference type="InterPro" id="IPR030842">
    <property type="entry name" value="TF_NusA_bacterial"/>
</dbReference>
<dbReference type="Gene3D" id="3.30.300.20">
    <property type="match status" value="2"/>
</dbReference>
<evidence type="ECO:0000256" key="2">
    <source>
        <dbReference type="ARBA" id="ARBA00022490"/>
    </source>
</evidence>
<comment type="similarity">
    <text evidence="6">Belongs to the NusA family.</text>
</comment>
<dbReference type="PANTHER" id="PTHR22648">
    <property type="entry name" value="TRANSCRIPTION TERMINATION FACTOR NUSA"/>
    <property type="match status" value="1"/>
</dbReference>
<keyword evidence="4 6" id="KW-0805">Transcription regulation</keyword>
<dbReference type="AlphaFoldDB" id="A0A075I167"/>
<keyword evidence="3 7" id="KW-0694">RNA-binding</keyword>
<dbReference type="InterPro" id="IPR004044">
    <property type="entry name" value="KH_dom_type_2"/>
</dbReference>
<organism evidence="9">
    <name type="scientific">uncultured marine thaumarchaeote KM3_90_G11</name>
    <dbReference type="NCBI Taxonomy" id="1456344"/>
    <lineage>
        <taxon>Archaea</taxon>
        <taxon>Nitrososphaerota</taxon>
        <taxon>environmental samples</taxon>
    </lineage>
</organism>
<dbReference type="SUPFAM" id="SSF54814">
    <property type="entry name" value="Prokaryotic type KH domain (KH-domain type II)"/>
    <property type="match status" value="2"/>
</dbReference>
<comment type="function">
    <text evidence="6">Participates in transcription termination.</text>
</comment>
<dbReference type="PROSITE" id="PS50084">
    <property type="entry name" value="KH_TYPE_1"/>
    <property type="match status" value="2"/>
</dbReference>
<feature type="domain" description="KH type-2" evidence="8">
    <location>
        <begin position="2"/>
        <end position="61"/>
    </location>
</feature>
<dbReference type="PANTHER" id="PTHR22648:SF0">
    <property type="entry name" value="TRANSCRIPTION TERMINATION_ANTITERMINATION PROTEIN NUSA"/>
    <property type="match status" value="1"/>
</dbReference>
<dbReference type="EMBL" id="KF901168">
    <property type="protein sequence ID" value="AIF20567.1"/>
    <property type="molecule type" value="Genomic_DNA"/>
</dbReference>
<evidence type="ECO:0000256" key="1">
    <source>
        <dbReference type="ARBA" id="ARBA00022472"/>
    </source>
</evidence>
<evidence type="ECO:0000259" key="8">
    <source>
        <dbReference type="Pfam" id="PF07650"/>
    </source>
</evidence>
<dbReference type="GO" id="GO:0031564">
    <property type="term" value="P:transcription antitermination"/>
    <property type="evidence" value="ECO:0007669"/>
    <property type="project" value="InterPro"/>
</dbReference>
<evidence type="ECO:0000256" key="7">
    <source>
        <dbReference type="PROSITE-ProRule" id="PRU00117"/>
    </source>
</evidence>